<dbReference type="Proteomes" id="UP001157502">
    <property type="component" value="Chromosome 28"/>
</dbReference>
<dbReference type="EMBL" id="CM055755">
    <property type="protein sequence ID" value="KAJ7990485.1"/>
    <property type="molecule type" value="Genomic_DNA"/>
</dbReference>
<gene>
    <name evidence="1" type="ORF">DPEC_G00300810</name>
</gene>
<evidence type="ECO:0000313" key="2">
    <source>
        <dbReference type="Proteomes" id="UP001157502"/>
    </source>
</evidence>
<organism evidence="1 2">
    <name type="scientific">Dallia pectoralis</name>
    <name type="common">Alaska blackfish</name>
    <dbReference type="NCBI Taxonomy" id="75939"/>
    <lineage>
        <taxon>Eukaryota</taxon>
        <taxon>Metazoa</taxon>
        <taxon>Chordata</taxon>
        <taxon>Craniata</taxon>
        <taxon>Vertebrata</taxon>
        <taxon>Euteleostomi</taxon>
        <taxon>Actinopterygii</taxon>
        <taxon>Neopterygii</taxon>
        <taxon>Teleostei</taxon>
        <taxon>Protacanthopterygii</taxon>
        <taxon>Esociformes</taxon>
        <taxon>Umbridae</taxon>
        <taxon>Dallia</taxon>
    </lineage>
</organism>
<sequence length="162" mass="19060">MESVDGASEKCRTFKKEDFEVDWIKLKDRSFGQVYRVKLKLWREKCALKCFSTSLTRNCHYRRMIEEASKMEKVKFKYTVSIYGVCNDPPAVVMEYMSNGSLDHLLHSHTLMWPKKFQMIHETALGMNFLHSQNPPLLHLNLKPSNILLDDHLHVKVKDVLF</sequence>
<protein>
    <submittedName>
        <fullName evidence="1">Uncharacterized protein</fullName>
    </submittedName>
</protein>
<reference evidence="1" key="1">
    <citation type="submission" date="2021-05" db="EMBL/GenBank/DDBJ databases">
        <authorList>
            <person name="Pan Q."/>
            <person name="Jouanno E."/>
            <person name="Zahm M."/>
            <person name="Klopp C."/>
            <person name="Cabau C."/>
            <person name="Louis A."/>
            <person name="Berthelot C."/>
            <person name="Parey E."/>
            <person name="Roest Crollius H."/>
            <person name="Montfort J."/>
            <person name="Robinson-Rechavi M."/>
            <person name="Bouchez O."/>
            <person name="Lampietro C."/>
            <person name="Lopez Roques C."/>
            <person name="Donnadieu C."/>
            <person name="Postlethwait J."/>
            <person name="Bobe J."/>
            <person name="Dillon D."/>
            <person name="Chandos A."/>
            <person name="von Hippel F."/>
            <person name="Guiguen Y."/>
        </authorList>
    </citation>
    <scope>NUCLEOTIDE SEQUENCE</scope>
    <source>
        <strain evidence="1">YG-Jan2019</strain>
    </source>
</reference>
<name>A0ACC2FGW7_DALPE</name>
<comment type="caution">
    <text evidence="1">The sequence shown here is derived from an EMBL/GenBank/DDBJ whole genome shotgun (WGS) entry which is preliminary data.</text>
</comment>
<evidence type="ECO:0000313" key="1">
    <source>
        <dbReference type="EMBL" id="KAJ7990485.1"/>
    </source>
</evidence>
<keyword evidence="2" id="KW-1185">Reference proteome</keyword>
<proteinExistence type="predicted"/>
<accession>A0ACC2FGW7</accession>